<evidence type="ECO:0000256" key="5">
    <source>
        <dbReference type="ARBA" id="ARBA00023136"/>
    </source>
</evidence>
<evidence type="ECO:0000256" key="7">
    <source>
        <dbReference type="SAM" id="MobiDB-lite"/>
    </source>
</evidence>
<evidence type="ECO:0000313" key="10">
    <source>
        <dbReference type="EMBL" id="MFC7434159.1"/>
    </source>
</evidence>
<evidence type="ECO:0000256" key="8">
    <source>
        <dbReference type="SAM" id="Phobius"/>
    </source>
</evidence>
<evidence type="ECO:0000256" key="4">
    <source>
        <dbReference type="ARBA" id="ARBA00022989"/>
    </source>
</evidence>
<dbReference type="InterPro" id="IPR013833">
    <property type="entry name" value="Cyt_c_oxidase_su3_a-hlx"/>
</dbReference>
<dbReference type="PANTHER" id="PTHR11403:SF6">
    <property type="entry name" value="NITRIC OXIDE REDUCTASE SUBUNIT E"/>
    <property type="match status" value="1"/>
</dbReference>
<name>A0ABW2R7V9_9BURK</name>
<feature type="domain" description="Heme-copper oxidase subunit III family profile" evidence="9">
    <location>
        <begin position="50"/>
        <end position="224"/>
    </location>
</feature>
<comment type="similarity">
    <text evidence="2 6">Belongs to the cytochrome c oxidase subunit 3 family.</text>
</comment>
<dbReference type="InterPro" id="IPR000298">
    <property type="entry name" value="Cyt_c_oxidase-like_su3"/>
</dbReference>
<organism evidence="10 11">
    <name type="scientific">Hydrogenophaga bisanensis</name>
    <dbReference type="NCBI Taxonomy" id="439611"/>
    <lineage>
        <taxon>Bacteria</taxon>
        <taxon>Pseudomonadati</taxon>
        <taxon>Pseudomonadota</taxon>
        <taxon>Betaproteobacteria</taxon>
        <taxon>Burkholderiales</taxon>
        <taxon>Comamonadaceae</taxon>
        <taxon>Hydrogenophaga</taxon>
    </lineage>
</organism>
<dbReference type="EMBL" id="JBHTBX010000003">
    <property type="protein sequence ID" value="MFC7434159.1"/>
    <property type="molecule type" value="Genomic_DNA"/>
</dbReference>
<protein>
    <submittedName>
        <fullName evidence="10">Cytochrome c oxidase subunit 3</fullName>
    </submittedName>
</protein>
<dbReference type="PROSITE" id="PS50253">
    <property type="entry name" value="COX3"/>
    <property type="match status" value="1"/>
</dbReference>
<keyword evidence="11" id="KW-1185">Reference proteome</keyword>
<gene>
    <name evidence="10" type="ORF">ACFQNJ_06500</name>
</gene>
<feature type="region of interest" description="Disordered" evidence="7">
    <location>
        <begin position="1"/>
        <end position="36"/>
    </location>
</feature>
<feature type="transmembrane region" description="Helical" evidence="8">
    <location>
        <begin position="121"/>
        <end position="139"/>
    </location>
</feature>
<feature type="transmembrane region" description="Helical" evidence="8">
    <location>
        <begin position="50"/>
        <end position="71"/>
    </location>
</feature>
<comment type="caution">
    <text evidence="10">The sequence shown here is derived from an EMBL/GenBank/DDBJ whole genome shotgun (WGS) entry which is preliminary data.</text>
</comment>
<feature type="transmembrane region" description="Helical" evidence="8">
    <location>
        <begin position="204"/>
        <end position="223"/>
    </location>
</feature>
<feature type="transmembrane region" description="Helical" evidence="8">
    <location>
        <begin position="91"/>
        <end position="109"/>
    </location>
</feature>
<evidence type="ECO:0000313" key="11">
    <source>
        <dbReference type="Proteomes" id="UP001596495"/>
    </source>
</evidence>
<evidence type="ECO:0000256" key="1">
    <source>
        <dbReference type="ARBA" id="ARBA00004141"/>
    </source>
</evidence>
<dbReference type="PANTHER" id="PTHR11403">
    <property type="entry name" value="CYTOCHROME C OXIDASE SUBUNIT III"/>
    <property type="match status" value="1"/>
</dbReference>
<dbReference type="InterPro" id="IPR024791">
    <property type="entry name" value="Cyt_c/ubiquinol_Oxase_su3"/>
</dbReference>
<dbReference type="Pfam" id="PF00510">
    <property type="entry name" value="COX3"/>
    <property type="match status" value="1"/>
</dbReference>
<dbReference type="Gene3D" id="1.20.120.80">
    <property type="entry name" value="Cytochrome c oxidase, subunit III, four-helix bundle"/>
    <property type="match status" value="1"/>
</dbReference>
<evidence type="ECO:0000256" key="3">
    <source>
        <dbReference type="ARBA" id="ARBA00022692"/>
    </source>
</evidence>
<dbReference type="Proteomes" id="UP001596495">
    <property type="component" value="Unassembled WGS sequence"/>
</dbReference>
<keyword evidence="5 8" id="KW-0472">Membrane</keyword>
<dbReference type="SUPFAM" id="SSF81452">
    <property type="entry name" value="Cytochrome c oxidase subunit III-like"/>
    <property type="match status" value="1"/>
</dbReference>
<keyword evidence="3 6" id="KW-0812">Transmembrane</keyword>
<proteinExistence type="inferred from homology"/>
<evidence type="ECO:0000259" key="9">
    <source>
        <dbReference type="PROSITE" id="PS50253"/>
    </source>
</evidence>
<keyword evidence="4 8" id="KW-1133">Transmembrane helix</keyword>
<comment type="subcellular location">
    <subcellularLocation>
        <location evidence="6">Cell membrane</location>
        <topology evidence="6">Multi-pass membrane protein</topology>
    </subcellularLocation>
    <subcellularLocation>
        <location evidence="1">Membrane</location>
        <topology evidence="1">Multi-pass membrane protein</topology>
    </subcellularLocation>
</comment>
<feature type="transmembrane region" description="Helical" evidence="8">
    <location>
        <begin position="159"/>
        <end position="183"/>
    </location>
</feature>
<sequence length="224" mass="24078">MNHLRRCASSPSPAGGGRSQWPGEAGSTAALDGARASEAPEPRLAGDGMVWLLVLAELLTFGLLFASFAVARRLQPGMFAQGQAELSLSTGVLNTLLLVAGSWAAVRAVRSFEADHRASGGRWLLAALAGAVGFLVVKSHEFLGKVQAGFDWATNTFTLLYTLLTGFHYLHVLVGAIVFAVLWHKARQGAYSQSDHMGPTSGAVFWHMVDLLWMVLFPLVYVIR</sequence>
<accession>A0ABW2R7V9</accession>
<dbReference type="InterPro" id="IPR035973">
    <property type="entry name" value="Cyt_c_oxidase_su3-like_sf"/>
</dbReference>
<evidence type="ECO:0000256" key="2">
    <source>
        <dbReference type="ARBA" id="ARBA00010581"/>
    </source>
</evidence>
<reference evidence="11" key="1">
    <citation type="journal article" date="2019" name="Int. J. Syst. Evol. Microbiol.">
        <title>The Global Catalogue of Microorganisms (GCM) 10K type strain sequencing project: providing services to taxonomists for standard genome sequencing and annotation.</title>
        <authorList>
            <consortium name="The Broad Institute Genomics Platform"/>
            <consortium name="The Broad Institute Genome Sequencing Center for Infectious Disease"/>
            <person name="Wu L."/>
            <person name="Ma J."/>
        </authorList>
    </citation>
    <scope>NUCLEOTIDE SEQUENCE [LARGE SCALE GENOMIC DNA]</scope>
    <source>
        <strain evidence="11">CCUG 54518</strain>
    </source>
</reference>
<dbReference type="RefSeq" id="WP_382255128.1">
    <property type="nucleotide sequence ID" value="NZ_JBHTBX010000003.1"/>
</dbReference>
<evidence type="ECO:0000256" key="6">
    <source>
        <dbReference type="RuleBase" id="RU003376"/>
    </source>
</evidence>